<dbReference type="PANTHER" id="PTHR30329:SF21">
    <property type="entry name" value="LIPOPROTEIN YIAD-RELATED"/>
    <property type="match status" value="1"/>
</dbReference>
<evidence type="ECO:0000256" key="2">
    <source>
        <dbReference type="ARBA" id="ARBA00023136"/>
    </source>
</evidence>
<evidence type="ECO:0000256" key="3">
    <source>
        <dbReference type="ARBA" id="ARBA00023237"/>
    </source>
</evidence>
<organism evidence="6 7">
    <name type="scientific">Brumimicrobium salinarum</name>
    <dbReference type="NCBI Taxonomy" id="2058658"/>
    <lineage>
        <taxon>Bacteria</taxon>
        <taxon>Pseudomonadati</taxon>
        <taxon>Bacteroidota</taxon>
        <taxon>Flavobacteriia</taxon>
        <taxon>Flavobacteriales</taxon>
        <taxon>Crocinitomicaceae</taxon>
        <taxon>Brumimicrobium</taxon>
    </lineage>
</organism>
<dbReference type="AlphaFoldDB" id="A0A2I0R2S1"/>
<dbReference type="PANTHER" id="PTHR30329">
    <property type="entry name" value="STATOR ELEMENT OF FLAGELLAR MOTOR COMPLEX"/>
    <property type="match status" value="1"/>
</dbReference>
<sequence>MRILFLINVAIFLFVSNGFCQLKAKLADKHYENLAYYEAAPIYNELADKFLAKNKGEKMYVLRAAISNGKLRKYKLSNEYYASILKLDMNALSETQYMNYIDQLRMLKKYEASVEQARIAHQLFPKNEFFSALINGDDKFERVKKMNKIADAEVAPFNSNKGDFSPVFFEKGLLFVTKSSNKGFLTGKYAWDNGNFTNIMYTEFEAEEWIKPKTLSGEFFSRKHDGPIAFDSSYNKMLITRNLSSSEKKEGVRYLSLYMSEKDKDNKWKTPELLSFSTKEANTGHGCFSPDGKRIYFVSDRESSKGKTDIYYSDLKDGVWQSPVNFEKVNTEGDEMFPYISPNNRLYFASNGRVGLGGLDIYYIDLNDENSEPINVGDGINSPADDFGLIVDETKNKGYFSSNRNGFIDRIYNWKSTPPEIDVIVNVYTNYKPKEAVENHPVWIISSNLKDTIESKTDENGWVMASLDFAKEYKIVVEKEFFEQDEQIVFDTYKFYEDTTLNYDVFLNPTSISARINVVRASDQMPIENAMINMYNPKTKEDTVFYTDENGFVIGNVDRHSEYWVSGSKKGFIDNETNFFTNNYSDRLVELELELEEIKKGTVFKLENIFYDLNKASLREESKVALDKLARFILDNDVKIELSAHTDSRGSNRYNLDLSQQRAQSCVDYLLSKGINKSNIIAKGYGETRLVNRCKNGVKCSEDEHQENRRTEVKILDLNN</sequence>
<keyword evidence="7" id="KW-1185">Reference proteome</keyword>
<dbReference type="InterPro" id="IPR011042">
    <property type="entry name" value="6-blade_b-propeller_TolB-like"/>
</dbReference>
<proteinExistence type="predicted"/>
<dbReference type="PRINTS" id="PR01021">
    <property type="entry name" value="OMPADOMAIN"/>
</dbReference>
<dbReference type="Pfam" id="PF07676">
    <property type="entry name" value="PD40"/>
    <property type="match status" value="2"/>
</dbReference>
<dbReference type="InterPro" id="IPR036737">
    <property type="entry name" value="OmpA-like_sf"/>
</dbReference>
<dbReference type="InterPro" id="IPR050330">
    <property type="entry name" value="Bact_OuterMem_StrucFunc"/>
</dbReference>
<keyword evidence="3" id="KW-0998">Cell outer membrane</keyword>
<dbReference type="Gene3D" id="3.30.1330.60">
    <property type="entry name" value="OmpA-like domain"/>
    <property type="match status" value="1"/>
</dbReference>
<dbReference type="EMBL" id="PJNI01000007">
    <property type="protein sequence ID" value="PKR80882.1"/>
    <property type="molecule type" value="Genomic_DNA"/>
</dbReference>
<evidence type="ECO:0000259" key="5">
    <source>
        <dbReference type="PROSITE" id="PS51123"/>
    </source>
</evidence>
<dbReference type="GO" id="GO:0009279">
    <property type="term" value="C:cell outer membrane"/>
    <property type="evidence" value="ECO:0007669"/>
    <property type="project" value="UniProtKB-SubCell"/>
</dbReference>
<dbReference type="OrthoDB" id="9809364at2"/>
<evidence type="ECO:0000256" key="1">
    <source>
        <dbReference type="ARBA" id="ARBA00004442"/>
    </source>
</evidence>
<dbReference type="SUPFAM" id="SSF82171">
    <property type="entry name" value="DPP6 N-terminal domain-like"/>
    <property type="match status" value="1"/>
</dbReference>
<reference evidence="6 7" key="1">
    <citation type="submission" date="2017-12" db="EMBL/GenBank/DDBJ databases">
        <title>The draft genome sequence of Brumimicrobium saltpan LHR20.</title>
        <authorList>
            <person name="Do Z.-J."/>
            <person name="Luo H.-R."/>
        </authorList>
    </citation>
    <scope>NUCLEOTIDE SEQUENCE [LARGE SCALE GENOMIC DNA]</scope>
    <source>
        <strain evidence="6 7">LHR20</strain>
    </source>
</reference>
<dbReference type="RefSeq" id="WP_101334264.1">
    <property type="nucleotide sequence ID" value="NZ_PJNI01000007.1"/>
</dbReference>
<keyword evidence="2 4" id="KW-0472">Membrane</keyword>
<feature type="domain" description="OmpA-like" evidence="5">
    <location>
        <begin position="598"/>
        <end position="719"/>
    </location>
</feature>
<dbReference type="Pfam" id="PF00691">
    <property type="entry name" value="OmpA"/>
    <property type="match status" value="1"/>
</dbReference>
<dbReference type="SUPFAM" id="SSF103088">
    <property type="entry name" value="OmpA-like"/>
    <property type="match status" value="1"/>
</dbReference>
<evidence type="ECO:0000256" key="4">
    <source>
        <dbReference type="PROSITE-ProRule" id="PRU00473"/>
    </source>
</evidence>
<dbReference type="PROSITE" id="PS51123">
    <property type="entry name" value="OMPA_2"/>
    <property type="match status" value="1"/>
</dbReference>
<dbReference type="CDD" id="cd07185">
    <property type="entry name" value="OmpA_C-like"/>
    <property type="match status" value="1"/>
</dbReference>
<evidence type="ECO:0000313" key="6">
    <source>
        <dbReference type="EMBL" id="PKR80882.1"/>
    </source>
</evidence>
<name>A0A2I0R2S1_9FLAO</name>
<dbReference type="InterPro" id="IPR011659">
    <property type="entry name" value="WD40"/>
</dbReference>
<comment type="subcellular location">
    <subcellularLocation>
        <location evidence="1">Cell outer membrane</location>
    </subcellularLocation>
</comment>
<protein>
    <recommendedName>
        <fullName evidence="5">OmpA-like domain-containing protein</fullName>
    </recommendedName>
</protein>
<dbReference type="InterPro" id="IPR006665">
    <property type="entry name" value="OmpA-like"/>
</dbReference>
<dbReference type="Gene3D" id="2.120.10.30">
    <property type="entry name" value="TolB, C-terminal domain"/>
    <property type="match status" value="1"/>
</dbReference>
<accession>A0A2I0R2S1</accession>
<dbReference type="InterPro" id="IPR006664">
    <property type="entry name" value="OMP_bac"/>
</dbReference>
<gene>
    <name evidence="6" type="ORF">CW751_06850</name>
</gene>
<evidence type="ECO:0000313" key="7">
    <source>
        <dbReference type="Proteomes" id="UP000236654"/>
    </source>
</evidence>
<dbReference type="Proteomes" id="UP000236654">
    <property type="component" value="Unassembled WGS sequence"/>
</dbReference>
<comment type="caution">
    <text evidence="6">The sequence shown here is derived from an EMBL/GenBank/DDBJ whole genome shotgun (WGS) entry which is preliminary data.</text>
</comment>